<dbReference type="AlphaFoldDB" id="B8CY63"/>
<dbReference type="InterPro" id="IPR008949">
    <property type="entry name" value="Isoprenoid_synthase_dom_sf"/>
</dbReference>
<evidence type="ECO:0000256" key="5">
    <source>
        <dbReference type="ARBA" id="ARBA00022842"/>
    </source>
</evidence>
<dbReference type="InterPro" id="IPR000092">
    <property type="entry name" value="Polyprenyl_synt"/>
</dbReference>
<dbReference type="PANTHER" id="PTHR12001:SF69">
    <property type="entry name" value="ALL TRANS-POLYPRENYL-DIPHOSPHATE SYNTHASE PDSS1"/>
    <property type="match status" value="1"/>
</dbReference>
<gene>
    <name evidence="7" type="ordered locus">Hore_14830</name>
</gene>
<dbReference type="EC" id="2.5.1.30" evidence="7"/>
<dbReference type="InterPro" id="IPR033749">
    <property type="entry name" value="Polyprenyl_synt_CS"/>
</dbReference>
<evidence type="ECO:0000256" key="2">
    <source>
        <dbReference type="ARBA" id="ARBA00006706"/>
    </source>
</evidence>
<evidence type="ECO:0000313" key="8">
    <source>
        <dbReference type="Proteomes" id="UP000000719"/>
    </source>
</evidence>
<accession>B8CY63</accession>
<proteinExistence type="inferred from homology"/>
<dbReference type="KEGG" id="hor:Hore_14830"/>
<evidence type="ECO:0000256" key="1">
    <source>
        <dbReference type="ARBA" id="ARBA00001946"/>
    </source>
</evidence>
<name>B8CY63_HALOH</name>
<dbReference type="GO" id="GO:0000010">
    <property type="term" value="F:heptaprenyl diphosphate synthase activity"/>
    <property type="evidence" value="ECO:0007669"/>
    <property type="project" value="UniProtKB-EC"/>
</dbReference>
<evidence type="ECO:0000256" key="3">
    <source>
        <dbReference type="ARBA" id="ARBA00022679"/>
    </source>
</evidence>
<dbReference type="SFLD" id="SFLDS00005">
    <property type="entry name" value="Isoprenoid_Synthase_Type_I"/>
    <property type="match status" value="1"/>
</dbReference>
<dbReference type="GO" id="GO:0046872">
    <property type="term" value="F:metal ion binding"/>
    <property type="evidence" value="ECO:0007669"/>
    <property type="project" value="UniProtKB-KW"/>
</dbReference>
<keyword evidence="3 6" id="KW-0808">Transferase</keyword>
<dbReference type="STRING" id="373903.Hore_14830"/>
<comment type="similarity">
    <text evidence="2 6">Belongs to the FPP/GGPP synthase family.</text>
</comment>
<dbReference type="RefSeq" id="WP_012636415.1">
    <property type="nucleotide sequence ID" value="NC_011899.1"/>
</dbReference>
<keyword evidence="5" id="KW-0460">Magnesium</keyword>
<evidence type="ECO:0000256" key="6">
    <source>
        <dbReference type="RuleBase" id="RU004466"/>
    </source>
</evidence>
<dbReference type="Proteomes" id="UP000000719">
    <property type="component" value="Chromosome"/>
</dbReference>
<organism evidence="7 8">
    <name type="scientific">Halothermothrix orenii (strain H 168 / OCM 544 / DSM 9562)</name>
    <dbReference type="NCBI Taxonomy" id="373903"/>
    <lineage>
        <taxon>Bacteria</taxon>
        <taxon>Bacillati</taxon>
        <taxon>Bacillota</taxon>
        <taxon>Clostridia</taxon>
        <taxon>Halanaerobiales</taxon>
        <taxon>Halothermotrichaceae</taxon>
        <taxon>Halothermothrix</taxon>
    </lineage>
</organism>
<evidence type="ECO:0000313" key="7">
    <source>
        <dbReference type="EMBL" id="ACL70232.1"/>
    </source>
</evidence>
<dbReference type="SUPFAM" id="SSF48576">
    <property type="entry name" value="Terpenoid synthases"/>
    <property type="match status" value="1"/>
</dbReference>
<dbReference type="Gene3D" id="1.10.600.10">
    <property type="entry name" value="Farnesyl Diphosphate Synthase"/>
    <property type="match status" value="1"/>
</dbReference>
<dbReference type="CDD" id="cd00685">
    <property type="entry name" value="Trans_IPPS_HT"/>
    <property type="match status" value="1"/>
</dbReference>
<dbReference type="HOGENOM" id="CLU_014015_2_0_9"/>
<keyword evidence="4" id="KW-0479">Metal-binding</keyword>
<dbReference type="PROSITE" id="PS00723">
    <property type="entry name" value="POLYPRENYL_SYNTHASE_1"/>
    <property type="match status" value="1"/>
</dbReference>
<dbReference type="PROSITE" id="PS00444">
    <property type="entry name" value="POLYPRENYL_SYNTHASE_2"/>
    <property type="match status" value="1"/>
</dbReference>
<dbReference type="eggNOG" id="COG0142">
    <property type="taxonomic scope" value="Bacteria"/>
</dbReference>
<keyword evidence="8" id="KW-1185">Reference proteome</keyword>
<reference evidence="7 8" key="1">
    <citation type="journal article" date="2009" name="PLoS ONE">
        <title>Genome analysis of the anaerobic thermohalophilic bacterium Halothermothrix orenii.</title>
        <authorList>
            <person name="Mavromatis K."/>
            <person name="Ivanova N."/>
            <person name="Anderson I."/>
            <person name="Lykidis A."/>
            <person name="Hooper S.D."/>
            <person name="Sun H."/>
            <person name="Kunin V."/>
            <person name="Lapidus A."/>
            <person name="Hugenholtz P."/>
            <person name="Patel B."/>
            <person name="Kyrpides N.C."/>
        </authorList>
    </citation>
    <scope>NUCLEOTIDE SEQUENCE [LARGE SCALE GENOMIC DNA]</scope>
    <source>
        <strain evidence="8">H 168 / OCM 544 / DSM 9562</strain>
    </source>
</reference>
<dbReference type="EMBL" id="CP001098">
    <property type="protein sequence ID" value="ACL70232.1"/>
    <property type="molecule type" value="Genomic_DNA"/>
</dbReference>
<evidence type="ECO:0000256" key="4">
    <source>
        <dbReference type="ARBA" id="ARBA00022723"/>
    </source>
</evidence>
<comment type="cofactor">
    <cofactor evidence="1">
        <name>Mg(2+)</name>
        <dbReference type="ChEBI" id="CHEBI:18420"/>
    </cofactor>
</comment>
<dbReference type="GO" id="GO:0008299">
    <property type="term" value="P:isoprenoid biosynthetic process"/>
    <property type="evidence" value="ECO:0007669"/>
    <property type="project" value="InterPro"/>
</dbReference>
<sequence>MMSKYSIAEYRQRFAPVIEKIDEIIWEITKTRVGLINIATRDLVESGGKRLRPLLVVLSARLGDFDKEKIYHIASAIELLHMATLVHDDIIDEARIRRGEISAQSKFGKDVAVFLGDFMLSRAFDIFTLYLSRHSLRKLNKVVGLICEGEIDQYEDKFEYKVSIREYLRRIRRKTALLFGLSTYIGAYESGVRGRNLSNIYRFGLRLGTAFQIQDDILDFVADPEESGKAIGQDLINGIYNLPVIYLVQDEIFRDRAREILGKDRLSVSDVVDIINMVNNSKAINQSRELGKRYIEKSQKYVEHLPDERVKEELNFILSLQLNRQQ</sequence>
<protein>
    <submittedName>
        <fullName evidence="7">Heptaprenyl diphosphate synthase component II</fullName>
        <ecNumber evidence="7">2.5.1.30</ecNumber>
    </submittedName>
</protein>
<dbReference type="Pfam" id="PF00348">
    <property type="entry name" value="polyprenyl_synt"/>
    <property type="match status" value="1"/>
</dbReference>
<dbReference type="PANTHER" id="PTHR12001">
    <property type="entry name" value="GERANYLGERANYL PYROPHOSPHATE SYNTHASE"/>
    <property type="match status" value="1"/>
</dbReference>